<name>A0A9P6Q896_9FUNG</name>
<accession>A0A9P6Q896</accession>
<dbReference type="OrthoDB" id="2277177at2759"/>
<dbReference type="AlphaFoldDB" id="A0A9P6Q896"/>
<reference evidence="1" key="1">
    <citation type="journal article" date="2020" name="Fungal Divers.">
        <title>Resolving the Mortierellaceae phylogeny through synthesis of multi-gene phylogenetics and phylogenomics.</title>
        <authorList>
            <person name="Vandepol N."/>
            <person name="Liber J."/>
            <person name="Desiro A."/>
            <person name="Na H."/>
            <person name="Kennedy M."/>
            <person name="Barry K."/>
            <person name="Grigoriev I.V."/>
            <person name="Miller A.N."/>
            <person name="O'Donnell K."/>
            <person name="Stajich J.E."/>
            <person name="Bonito G."/>
        </authorList>
    </citation>
    <scope>NUCLEOTIDE SEQUENCE</scope>
    <source>
        <strain evidence="1">KOD948</strain>
    </source>
</reference>
<sequence>PNTDSKVQKVQGIKPDRPDVAVKIGDREVLYGEVTGPSQEHWDFKNKWDLYRLVRFGKAFLDAGNSFAPLIQVIYMNGSYMRLCVKTRGMYLLEEVGQFVVPTTLTMIPSLLASLPTLLSIQDDLKRLLEDEQSQRKRSWRFDDLKDVKKRLT</sequence>
<comment type="caution">
    <text evidence="1">The sequence shown here is derived from an EMBL/GenBank/DDBJ whole genome shotgun (WGS) entry which is preliminary data.</text>
</comment>
<organism evidence="1 2">
    <name type="scientific">Mortierella polycephala</name>
    <dbReference type="NCBI Taxonomy" id="41804"/>
    <lineage>
        <taxon>Eukaryota</taxon>
        <taxon>Fungi</taxon>
        <taxon>Fungi incertae sedis</taxon>
        <taxon>Mucoromycota</taxon>
        <taxon>Mortierellomycotina</taxon>
        <taxon>Mortierellomycetes</taxon>
        <taxon>Mortierellales</taxon>
        <taxon>Mortierellaceae</taxon>
        <taxon>Mortierella</taxon>
    </lineage>
</organism>
<dbReference type="EMBL" id="JAAAJA010000147">
    <property type="protein sequence ID" value="KAG0260681.1"/>
    <property type="molecule type" value="Genomic_DNA"/>
</dbReference>
<feature type="non-terminal residue" evidence="1">
    <location>
        <position position="1"/>
    </location>
</feature>
<proteinExistence type="predicted"/>
<gene>
    <name evidence="1" type="ORF">BG011_001688</name>
</gene>
<evidence type="ECO:0000313" key="1">
    <source>
        <dbReference type="EMBL" id="KAG0260681.1"/>
    </source>
</evidence>
<dbReference type="Proteomes" id="UP000726737">
    <property type="component" value="Unassembled WGS sequence"/>
</dbReference>
<protein>
    <submittedName>
        <fullName evidence="1">Uncharacterized protein</fullName>
    </submittedName>
</protein>
<evidence type="ECO:0000313" key="2">
    <source>
        <dbReference type="Proteomes" id="UP000726737"/>
    </source>
</evidence>
<keyword evidence="2" id="KW-1185">Reference proteome</keyword>